<dbReference type="Proteomes" id="UP001054945">
    <property type="component" value="Unassembled WGS sequence"/>
</dbReference>
<organism evidence="1 2">
    <name type="scientific">Caerostris extrusa</name>
    <name type="common">Bark spider</name>
    <name type="synonym">Caerostris bankana</name>
    <dbReference type="NCBI Taxonomy" id="172846"/>
    <lineage>
        <taxon>Eukaryota</taxon>
        <taxon>Metazoa</taxon>
        <taxon>Ecdysozoa</taxon>
        <taxon>Arthropoda</taxon>
        <taxon>Chelicerata</taxon>
        <taxon>Arachnida</taxon>
        <taxon>Araneae</taxon>
        <taxon>Araneomorphae</taxon>
        <taxon>Entelegynae</taxon>
        <taxon>Araneoidea</taxon>
        <taxon>Araneidae</taxon>
        <taxon>Caerostris</taxon>
    </lineage>
</organism>
<gene>
    <name evidence="1" type="ORF">CEXT_372151</name>
</gene>
<evidence type="ECO:0008006" key="3">
    <source>
        <dbReference type="Google" id="ProtNLM"/>
    </source>
</evidence>
<dbReference type="EMBL" id="BPLR01015200">
    <property type="protein sequence ID" value="GIY74302.1"/>
    <property type="molecule type" value="Genomic_DNA"/>
</dbReference>
<evidence type="ECO:0000313" key="1">
    <source>
        <dbReference type="EMBL" id="GIY74302.1"/>
    </source>
</evidence>
<comment type="caution">
    <text evidence="1">The sequence shown here is derived from an EMBL/GenBank/DDBJ whole genome shotgun (WGS) entry which is preliminary data.</text>
</comment>
<evidence type="ECO:0000313" key="2">
    <source>
        <dbReference type="Proteomes" id="UP001054945"/>
    </source>
</evidence>
<accession>A0AAV4VV55</accession>
<keyword evidence="2" id="KW-1185">Reference proteome</keyword>
<dbReference type="AlphaFoldDB" id="A0AAV4VV55"/>
<name>A0AAV4VV55_CAEEX</name>
<proteinExistence type="predicted"/>
<protein>
    <recommendedName>
        <fullName evidence="3">Ribosomal protein L20</fullName>
    </recommendedName>
</protein>
<reference evidence="1 2" key="1">
    <citation type="submission" date="2021-06" db="EMBL/GenBank/DDBJ databases">
        <title>Caerostris extrusa draft genome.</title>
        <authorList>
            <person name="Kono N."/>
            <person name="Arakawa K."/>
        </authorList>
    </citation>
    <scope>NUCLEOTIDE SEQUENCE [LARGE SCALE GENOMIC DNA]</scope>
</reference>
<sequence>MLRTNTVRHKMLVRCAMGNRMRLPKRHVWTNIQRILIRKNLLYLQRSAFTDGAEQEQYASVLATKVANDNM</sequence>